<accession>A0A0U1NMI8</accession>
<feature type="chain" id="PRO_5006712253" description="Porin domain-containing protein" evidence="1">
    <location>
        <begin position="37"/>
        <end position="408"/>
    </location>
</feature>
<feature type="signal peptide" evidence="1">
    <location>
        <begin position="1"/>
        <end position="36"/>
    </location>
</feature>
<keyword evidence="3" id="KW-1185">Reference proteome</keyword>
<dbReference type="Gene3D" id="2.40.160.130">
    <property type="entry name" value="Capsule assembly protein Wzi"/>
    <property type="match status" value="1"/>
</dbReference>
<evidence type="ECO:0008006" key="4">
    <source>
        <dbReference type="Google" id="ProtNLM"/>
    </source>
</evidence>
<sequence>MPESQTMTAKRRSKKILSQLACTFSALLACMTMANADGATLQLSLGTRDILHNRQVTETNGKALMRGSYTKSFGKVDLGISLAAEDTAQTFNADGSYVNLNFGDWVLGAGAVDRHWSYSPHTSLILSANARPMRSAYLKKTTNTSTSPLLSWVGPWGGEFFVGQTSGGPGSGGVNFMGARLELEPVAGLKAEFIQTAQFTGGIASVGTALAGNTNEGAGAEINKMAGFGLSYSLNSNRVYLQAIGEDEAGGLPSCWMHLIGLERKMDAAGIPTTLNIEVVDTRIDRTTNGHCGPNTAYNNGTHPYTNDGSVMGAAIDSEGKSIQLSVGHNFGAYDFEWGIGQYTVNDKSSPWHRLASRREEGRIYHMGLARQIGSLKLSGTMSYQGLDLDKAGISSGLALNMTAERRF</sequence>
<evidence type="ECO:0000256" key="1">
    <source>
        <dbReference type="SAM" id="SignalP"/>
    </source>
</evidence>
<dbReference type="Pfam" id="PF14052">
    <property type="entry name" value="Caps_assemb_Wzi"/>
    <property type="match status" value="1"/>
</dbReference>
<dbReference type="Proteomes" id="UP000048949">
    <property type="component" value="Unassembled WGS sequence"/>
</dbReference>
<dbReference type="InterPro" id="IPR026950">
    <property type="entry name" value="Caps_assemb_Wzi"/>
</dbReference>
<dbReference type="STRING" id="282199.GCA_001049735_01766"/>
<proteinExistence type="predicted"/>
<evidence type="ECO:0000313" key="3">
    <source>
        <dbReference type="Proteomes" id="UP000048949"/>
    </source>
</evidence>
<keyword evidence="1" id="KW-0732">Signal</keyword>
<reference evidence="2 3" key="1">
    <citation type="submission" date="2015-04" db="EMBL/GenBank/DDBJ databases">
        <authorList>
            <person name="Syromyatnikov M.Y."/>
            <person name="Popov V.N."/>
        </authorList>
    </citation>
    <scope>NUCLEOTIDE SEQUENCE [LARGE SCALE GENOMIC DNA]</scope>
    <source>
        <strain evidence="2 3">CECT 5292</strain>
    </source>
</reference>
<dbReference type="EMBL" id="CVQV01000009">
    <property type="protein sequence ID" value="CRK75713.1"/>
    <property type="molecule type" value="Genomic_DNA"/>
</dbReference>
<dbReference type="AlphaFoldDB" id="A0A0U1NMI8"/>
<evidence type="ECO:0000313" key="2">
    <source>
        <dbReference type="EMBL" id="CRK75713.1"/>
    </source>
</evidence>
<organism evidence="2 3">
    <name type="scientific">Nereida ignava</name>
    <dbReference type="NCBI Taxonomy" id="282199"/>
    <lineage>
        <taxon>Bacteria</taxon>
        <taxon>Pseudomonadati</taxon>
        <taxon>Pseudomonadota</taxon>
        <taxon>Alphaproteobacteria</taxon>
        <taxon>Rhodobacterales</taxon>
        <taxon>Roseobacteraceae</taxon>
        <taxon>Nereida</taxon>
    </lineage>
</organism>
<name>A0A0U1NMI8_9RHOB</name>
<protein>
    <recommendedName>
        <fullName evidence="4">Porin domain-containing protein</fullName>
    </recommendedName>
</protein>
<gene>
    <name evidence="2" type="ORF">NIG5292_01767</name>
</gene>
<dbReference type="InterPro" id="IPR038636">
    <property type="entry name" value="Wzi_sf"/>
</dbReference>